<accession>A6G3E4</accession>
<dbReference type="Proteomes" id="UP000005801">
    <property type="component" value="Unassembled WGS sequence"/>
</dbReference>
<name>A6G3E4_9BACT</name>
<gene>
    <name evidence="1" type="ORF">PPSIR1_21024</name>
</gene>
<proteinExistence type="predicted"/>
<dbReference type="AlphaFoldDB" id="A6G3E4"/>
<organism evidence="1 2">
    <name type="scientific">Plesiocystis pacifica SIR-1</name>
    <dbReference type="NCBI Taxonomy" id="391625"/>
    <lineage>
        <taxon>Bacteria</taxon>
        <taxon>Pseudomonadati</taxon>
        <taxon>Myxococcota</taxon>
        <taxon>Polyangia</taxon>
        <taxon>Nannocystales</taxon>
        <taxon>Nannocystaceae</taxon>
        <taxon>Plesiocystis</taxon>
    </lineage>
</organism>
<sequence>MERLVTESVREDGDIWKELKNDLKRLMKRDETSE</sequence>
<dbReference type="EMBL" id="ABCS01000018">
    <property type="protein sequence ID" value="EDM79551.1"/>
    <property type="molecule type" value="Genomic_DNA"/>
</dbReference>
<protein>
    <submittedName>
        <fullName evidence="1">Uncharacterized protein</fullName>
    </submittedName>
</protein>
<reference evidence="1 2" key="1">
    <citation type="submission" date="2007-06" db="EMBL/GenBank/DDBJ databases">
        <authorList>
            <person name="Shimkets L."/>
            <person name="Ferriera S."/>
            <person name="Johnson J."/>
            <person name="Kravitz S."/>
            <person name="Beeson K."/>
            <person name="Sutton G."/>
            <person name="Rogers Y.-H."/>
            <person name="Friedman R."/>
            <person name="Frazier M."/>
            <person name="Venter J.C."/>
        </authorList>
    </citation>
    <scope>NUCLEOTIDE SEQUENCE [LARGE SCALE GENOMIC DNA]</scope>
    <source>
        <strain evidence="1 2">SIR-1</strain>
    </source>
</reference>
<evidence type="ECO:0000313" key="1">
    <source>
        <dbReference type="EMBL" id="EDM79551.1"/>
    </source>
</evidence>
<comment type="caution">
    <text evidence="1">The sequence shown here is derived from an EMBL/GenBank/DDBJ whole genome shotgun (WGS) entry which is preliminary data.</text>
</comment>
<evidence type="ECO:0000313" key="2">
    <source>
        <dbReference type="Proteomes" id="UP000005801"/>
    </source>
</evidence>
<keyword evidence="2" id="KW-1185">Reference proteome</keyword>